<evidence type="ECO:0000256" key="7">
    <source>
        <dbReference type="ARBA" id="ARBA00066661"/>
    </source>
</evidence>
<keyword evidence="14" id="KW-1185">Reference proteome</keyword>
<evidence type="ECO:0000259" key="11">
    <source>
        <dbReference type="Pfam" id="PF00389"/>
    </source>
</evidence>
<accession>A0A975U8R7</accession>
<proteinExistence type="inferred from homology"/>
<evidence type="ECO:0000256" key="4">
    <source>
        <dbReference type="ARBA" id="ARBA00052239"/>
    </source>
</evidence>
<evidence type="ECO:0000256" key="3">
    <source>
        <dbReference type="ARBA" id="ARBA00051801"/>
    </source>
</evidence>
<evidence type="ECO:0000313" key="14">
    <source>
        <dbReference type="Proteomes" id="UP000694232"/>
    </source>
</evidence>
<sequence length="332" mass="36220">MKKKVVLYKSIPEQYQRQLEQHFDLQVFDGVNDSNRSEFAAALADAQGAIGASVEMPPQLLQSASRLEALSTISVGTDQFDLDYLAKRGIPLMHTPSVLTETTADTVFMQIMCAARRAVELSNLVRDGKWTKSIGEEYYGVDVHGKTLGIIGMGRIGYAVARRAHLGFNMNIQYCNRSAHQEADQVLNATRTEMETLLKTSDFVCVMVPLTAETERLIGQAQFALMKSSAIFVNGSRGKVVDESALIEALSQGQIRAAGLDVFEVEPLPGDSPLCKLDNAVIFPHIGSATGETREQMVACAVDNIIAALQGDLSRNCANRHLLNGTQTKRNA</sequence>
<feature type="domain" description="D-isomer specific 2-hydroxyacid dehydrogenase catalytic" evidence="11">
    <location>
        <begin position="5"/>
        <end position="319"/>
    </location>
</feature>
<comment type="catalytic activity">
    <reaction evidence="3">
        <text>(R)-glycerate + NAD(+) = 3-hydroxypyruvate + NADH + H(+)</text>
        <dbReference type="Rhea" id="RHEA:17905"/>
        <dbReference type="ChEBI" id="CHEBI:15378"/>
        <dbReference type="ChEBI" id="CHEBI:16659"/>
        <dbReference type="ChEBI" id="CHEBI:17180"/>
        <dbReference type="ChEBI" id="CHEBI:57540"/>
        <dbReference type="ChEBI" id="CHEBI:57945"/>
        <dbReference type="EC" id="1.1.1.81"/>
    </reaction>
</comment>
<evidence type="ECO:0000313" key="13">
    <source>
        <dbReference type="EMBL" id="QXO16406.1"/>
    </source>
</evidence>
<name>A0A975U8R7_9VIBR</name>
<evidence type="ECO:0000256" key="5">
    <source>
        <dbReference type="ARBA" id="ARBA00052769"/>
    </source>
</evidence>
<evidence type="ECO:0000256" key="10">
    <source>
        <dbReference type="RuleBase" id="RU003719"/>
    </source>
</evidence>
<dbReference type="InterPro" id="IPR029752">
    <property type="entry name" value="D-isomer_DH_CS1"/>
</dbReference>
<dbReference type="EMBL" id="CP076642">
    <property type="protein sequence ID" value="QXO16406.1"/>
    <property type="molecule type" value="Genomic_DNA"/>
</dbReference>
<evidence type="ECO:0000256" key="6">
    <source>
        <dbReference type="ARBA" id="ARBA00061278"/>
    </source>
</evidence>
<dbReference type="InterPro" id="IPR006139">
    <property type="entry name" value="D-isomer_2_OHA_DH_cat_dom"/>
</dbReference>
<dbReference type="GO" id="GO:0051287">
    <property type="term" value="F:NAD binding"/>
    <property type="evidence" value="ECO:0007669"/>
    <property type="project" value="InterPro"/>
</dbReference>
<dbReference type="InterPro" id="IPR029753">
    <property type="entry name" value="D-isomer_DH_CS"/>
</dbReference>
<evidence type="ECO:0000256" key="9">
    <source>
        <dbReference type="ARBA" id="ARBA00073362"/>
    </source>
</evidence>
<comment type="catalytic activity">
    <reaction evidence="4">
        <text>(R)-glycerate + NADP(+) = 3-hydroxypyruvate + NADPH + H(+)</text>
        <dbReference type="Rhea" id="RHEA:18657"/>
        <dbReference type="ChEBI" id="CHEBI:15378"/>
        <dbReference type="ChEBI" id="CHEBI:16659"/>
        <dbReference type="ChEBI" id="CHEBI:17180"/>
        <dbReference type="ChEBI" id="CHEBI:57783"/>
        <dbReference type="ChEBI" id="CHEBI:58349"/>
        <dbReference type="EC" id="1.1.1.81"/>
    </reaction>
</comment>
<reference evidence="13" key="1">
    <citation type="submission" date="2021-06" db="EMBL/GenBank/DDBJ databases">
        <title>Vibrio nov. sp., novel gut bacterium isolated from Yellow Sea oyster.</title>
        <authorList>
            <person name="Muhammad N."/>
            <person name="Nguyen T.H."/>
            <person name="Lee Y.-J."/>
            <person name="Ko J."/>
            <person name="Kim S.-G."/>
        </authorList>
    </citation>
    <scope>NUCLEOTIDE SEQUENCE</scope>
    <source>
        <strain evidence="13">OG9-811</strain>
    </source>
</reference>
<gene>
    <name evidence="13" type="ORF">KNV97_02540</name>
</gene>
<evidence type="ECO:0000256" key="2">
    <source>
        <dbReference type="ARBA" id="ARBA00023027"/>
    </source>
</evidence>
<feature type="domain" description="D-isomer specific 2-hydroxyacid dehydrogenase NAD-binding" evidence="12">
    <location>
        <begin position="109"/>
        <end position="287"/>
    </location>
</feature>
<dbReference type="Pfam" id="PF02826">
    <property type="entry name" value="2-Hacid_dh_C"/>
    <property type="match status" value="1"/>
</dbReference>
<dbReference type="KEGG" id="vos:KNV97_02540"/>
<evidence type="ECO:0000256" key="8">
    <source>
        <dbReference type="ARBA" id="ARBA00066674"/>
    </source>
</evidence>
<dbReference type="FunFam" id="3.40.50.720:FF:000026">
    <property type="entry name" value="Glyoxylate/hydroxypyruvate reductase B"/>
    <property type="match status" value="1"/>
</dbReference>
<dbReference type="EC" id="1.1.1.79" evidence="7"/>
<evidence type="ECO:0000256" key="1">
    <source>
        <dbReference type="ARBA" id="ARBA00023002"/>
    </source>
</evidence>
<dbReference type="GO" id="GO:0005829">
    <property type="term" value="C:cytosol"/>
    <property type="evidence" value="ECO:0007669"/>
    <property type="project" value="TreeGrafter"/>
</dbReference>
<dbReference type="EC" id="1.1.1.81" evidence="8"/>
<comment type="catalytic activity">
    <reaction evidence="5">
        <text>glycolate + NADP(+) = glyoxylate + NADPH + H(+)</text>
        <dbReference type="Rhea" id="RHEA:10992"/>
        <dbReference type="ChEBI" id="CHEBI:15378"/>
        <dbReference type="ChEBI" id="CHEBI:29805"/>
        <dbReference type="ChEBI" id="CHEBI:36655"/>
        <dbReference type="ChEBI" id="CHEBI:57783"/>
        <dbReference type="ChEBI" id="CHEBI:58349"/>
        <dbReference type="EC" id="1.1.1.79"/>
    </reaction>
</comment>
<dbReference type="GO" id="GO:0030267">
    <property type="term" value="F:glyoxylate reductase (NADPH) activity"/>
    <property type="evidence" value="ECO:0007669"/>
    <property type="project" value="UniProtKB-EC"/>
</dbReference>
<dbReference type="InterPro" id="IPR050223">
    <property type="entry name" value="D-isomer_2-hydroxyacid_DH"/>
</dbReference>
<keyword evidence="1 10" id="KW-0560">Oxidoreductase</keyword>
<keyword evidence="2" id="KW-0520">NAD</keyword>
<dbReference type="PROSITE" id="PS00671">
    <property type="entry name" value="D_2_HYDROXYACID_DH_3"/>
    <property type="match status" value="1"/>
</dbReference>
<protein>
    <recommendedName>
        <fullName evidence="9">Glyoxylate/hydroxypyruvate reductase B</fullName>
        <ecNumber evidence="7">1.1.1.79</ecNumber>
        <ecNumber evidence="8">1.1.1.81</ecNumber>
    </recommendedName>
</protein>
<comment type="similarity">
    <text evidence="6">Belongs to the D-isomer specific 2-hydroxyacid dehydrogenase family. GhrB subfamily.</text>
</comment>
<dbReference type="Proteomes" id="UP000694232">
    <property type="component" value="Chromosome 2"/>
</dbReference>
<dbReference type="GO" id="GO:0016618">
    <property type="term" value="F:hydroxypyruvate reductase [NAD(P)H] activity"/>
    <property type="evidence" value="ECO:0007669"/>
    <property type="project" value="UniProtKB-EC"/>
</dbReference>
<dbReference type="InterPro" id="IPR006140">
    <property type="entry name" value="D-isomer_DH_NAD-bd"/>
</dbReference>
<evidence type="ECO:0000259" key="12">
    <source>
        <dbReference type="Pfam" id="PF02826"/>
    </source>
</evidence>
<organism evidence="13 14">
    <name type="scientific">Vibrio ostreae</name>
    <dbReference type="NCBI Taxonomy" id="2841925"/>
    <lineage>
        <taxon>Bacteria</taxon>
        <taxon>Pseudomonadati</taxon>
        <taxon>Pseudomonadota</taxon>
        <taxon>Gammaproteobacteria</taxon>
        <taxon>Vibrionales</taxon>
        <taxon>Vibrionaceae</taxon>
        <taxon>Vibrio</taxon>
    </lineage>
</organism>
<dbReference type="Pfam" id="PF00389">
    <property type="entry name" value="2-Hacid_dh"/>
    <property type="match status" value="1"/>
</dbReference>
<dbReference type="PROSITE" id="PS00065">
    <property type="entry name" value="D_2_HYDROXYACID_DH_1"/>
    <property type="match status" value="1"/>
</dbReference>
<dbReference type="AlphaFoldDB" id="A0A975U8R7"/>
<dbReference type="PANTHER" id="PTHR10996:SF283">
    <property type="entry name" value="GLYOXYLATE_HYDROXYPYRUVATE REDUCTASE B"/>
    <property type="match status" value="1"/>
</dbReference>
<dbReference type="RefSeq" id="WP_218562047.1">
    <property type="nucleotide sequence ID" value="NZ_CP076642.1"/>
</dbReference>
<dbReference type="CDD" id="cd05301">
    <property type="entry name" value="GDH"/>
    <property type="match status" value="1"/>
</dbReference>
<dbReference type="PANTHER" id="PTHR10996">
    <property type="entry name" value="2-HYDROXYACID DEHYDROGENASE-RELATED"/>
    <property type="match status" value="1"/>
</dbReference>